<dbReference type="EMBL" id="CAJJDN010000163">
    <property type="protein sequence ID" value="CAD8125902.1"/>
    <property type="molecule type" value="Genomic_DNA"/>
</dbReference>
<dbReference type="InterPro" id="IPR050113">
    <property type="entry name" value="Ub_conjugating_enzyme"/>
</dbReference>
<dbReference type="InterPro" id="IPR000608">
    <property type="entry name" value="UBC"/>
</dbReference>
<dbReference type="SMART" id="SM00212">
    <property type="entry name" value="UBCc"/>
    <property type="match status" value="1"/>
</dbReference>
<keyword evidence="3" id="KW-1185">Reference proteome</keyword>
<accession>A0A8S1REY5</accession>
<evidence type="ECO:0000313" key="3">
    <source>
        <dbReference type="Proteomes" id="UP000692954"/>
    </source>
</evidence>
<dbReference type="FunFam" id="3.10.110.10:FF:000171">
    <property type="entry name" value="Uncharacterized protein"/>
    <property type="match status" value="1"/>
</dbReference>
<dbReference type="Pfam" id="PF00179">
    <property type="entry name" value="UQ_con"/>
    <property type="match status" value="1"/>
</dbReference>
<comment type="caution">
    <text evidence="2">The sequence shown here is derived from an EMBL/GenBank/DDBJ whole genome shotgun (WGS) entry which is preliminary data.</text>
</comment>
<evidence type="ECO:0000313" key="2">
    <source>
        <dbReference type="EMBL" id="CAD8125902.1"/>
    </source>
</evidence>
<gene>
    <name evidence="2" type="ORF">PSON_ATCC_30995.1.T1630039</name>
</gene>
<sequence length="171" mass="19744">MNQDIILNRLEKEFNGVQNAIDEGTLENMSVEVAKENNSINYRKWLITIYGKEGTIWEGGEFPGMLHFHKGYPKEPPSYYWSLYGGQFQHMNIYSNGATCIDILNNELAYTESTNCIEILKGMEGFLYAPNPKSPTIRGLAKTYVENKQQYEQLVKAFVKHYMIEKKKANK</sequence>
<protein>
    <recommendedName>
        <fullName evidence="1">UBC core domain-containing protein</fullName>
    </recommendedName>
</protein>
<feature type="domain" description="UBC core" evidence="1">
    <location>
        <begin position="5"/>
        <end position="164"/>
    </location>
</feature>
<dbReference type="AlphaFoldDB" id="A0A8S1REY5"/>
<evidence type="ECO:0000259" key="1">
    <source>
        <dbReference type="PROSITE" id="PS50127"/>
    </source>
</evidence>
<proteinExistence type="predicted"/>
<dbReference type="PANTHER" id="PTHR24067">
    <property type="entry name" value="UBIQUITIN-CONJUGATING ENZYME E2"/>
    <property type="match status" value="1"/>
</dbReference>
<dbReference type="PROSITE" id="PS50127">
    <property type="entry name" value="UBC_2"/>
    <property type="match status" value="1"/>
</dbReference>
<reference evidence="2" key="1">
    <citation type="submission" date="2021-01" db="EMBL/GenBank/DDBJ databases">
        <authorList>
            <consortium name="Genoscope - CEA"/>
            <person name="William W."/>
        </authorList>
    </citation>
    <scope>NUCLEOTIDE SEQUENCE</scope>
</reference>
<organism evidence="2 3">
    <name type="scientific">Paramecium sonneborni</name>
    <dbReference type="NCBI Taxonomy" id="65129"/>
    <lineage>
        <taxon>Eukaryota</taxon>
        <taxon>Sar</taxon>
        <taxon>Alveolata</taxon>
        <taxon>Ciliophora</taxon>
        <taxon>Intramacronucleata</taxon>
        <taxon>Oligohymenophorea</taxon>
        <taxon>Peniculida</taxon>
        <taxon>Parameciidae</taxon>
        <taxon>Paramecium</taxon>
    </lineage>
</organism>
<dbReference type="Proteomes" id="UP000692954">
    <property type="component" value="Unassembled WGS sequence"/>
</dbReference>
<name>A0A8S1REY5_9CILI</name>
<dbReference type="OrthoDB" id="6600758at2759"/>